<dbReference type="KEGG" id="afs:AFR_24385"/>
<dbReference type="HOGENOM" id="CLU_000604_1_1_11"/>
<dbReference type="InterPro" id="IPR003593">
    <property type="entry name" value="AAA+_ATPase"/>
</dbReference>
<dbReference type="FunFam" id="3.40.50.300:FF:000042">
    <property type="entry name" value="Maltose/maltodextrin ABC transporter, ATP-binding protein"/>
    <property type="match status" value="1"/>
</dbReference>
<evidence type="ECO:0000259" key="4">
    <source>
        <dbReference type="PROSITE" id="PS50893"/>
    </source>
</evidence>
<dbReference type="GO" id="GO:0043190">
    <property type="term" value="C:ATP-binding cassette (ABC) transporter complex"/>
    <property type="evidence" value="ECO:0007669"/>
    <property type="project" value="InterPro"/>
</dbReference>
<protein>
    <submittedName>
        <fullName evidence="5">ABC transporter</fullName>
    </submittedName>
</protein>
<dbReference type="Gene3D" id="3.40.50.300">
    <property type="entry name" value="P-loop containing nucleotide triphosphate hydrolases"/>
    <property type="match status" value="1"/>
</dbReference>
<accession>U5W1Q4</accession>
<dbReference type="InterPro" id="IPR017871">
    <property type="entry name" value="ABC_transporter-like_CS"/>
</dbReference>
<dbReference type="SMART" id="SM00382">
    <property type="entry name" value="AAA"/>
    <property type="match status" value="1"/>
</dbReference>
<dbReference type="EMBL" id="CP006272">
    <property type="protein sequence ID" value="AGZ43143.1"/>
    <property type="molecule type" value="Genomic_DNA"/>
</dbReference>
<dbReference type="RefSeq" id="WP_023363733.1">
    <property type="nucleotide sequence ID" value="NC_022657.1"/>
</dbReference>
<feature type="domain" description="ABC transporter" evidence="4">
    <location>
        <begin position="10"/>
        <end position="244"/>
    </location>
</feature>
<dbReference type="Gene3D" id="2.40.50.100">
    <property type="match status" value="1"/>
</dbReference>
<name>U5W1Q4_9ACTN</name>
<organism evidence="5 6">
    <name type="scientific">Actinoplanes friuliensis DSM 7358</name>
    <dbReference type="NCBI Taxonomy" id="1246995"/>
    <lineage>
        <taxon>Bacteria</taxon>
        <taxon>Bacillati</taxon>
        <taxon>Actinomycetota</taxon>
        <taxon>Actinomycetes</taxon>
        <taxon>Micromonosporales</taxon>
        <taxon>Micromonosporaceae</taxon>
        <taxon>Actinoplanes</taxon>
    </lineage>
</organism>
<dbReference type="eggNOG" id="COG3842">
    <property type="taxonomic scope" value="Bacteria"/>
</dbReference>
<dbReference type="PROSITE" id="PS00211">
    <property type="entry name" value="ABC_TRANSPORTER_1"/>
    <property type="match status" value="1"/>
</dbReference>
<dbReference type="Pfam" id="PF00005">
    <property type="entry name" value="ABC_tran"/>
    <property type="match status" value="1"/>
</dbReference>
<dbReference type="Pfam" id="PF08402">
    <property type="entry name" value="TOBE_2"/>
    <property type="match status" value="1"/>
</dbReference>
<dbReference type="AlphaFoldDB" id="U5W1Q4"/>
<dbReference type="OrthoDB" id="9802264at2"/>
<dbReference type="PANTHER" id="PTHR42781:SF4">
    <property type="entry name" value="SPERMIDINE_PUTRESCINE IMPORT ATP-BINDING PROTEIN POTA"/>
    <property type="match status" value="1"/>
</dbReference>
<dbReference type="Proteomes" id="UP000017746">
    <property type="component" value="Chromosome"/>
</dbReference>
<keyword evidence="1" id="KW-0813">Transport</keyword>
<dbReference type="InterPro" id="IPR013611">
    <property type="entry name" value="Transp-assoc_OB_typ2"/>
</dbReference>
<evidence type="ECO:0000256" key="3">
    <source>
        <dbReference type="ARBA" id="ARBA00022840"/>
    </source>
</evidence>
<evidence type="ECO:0000256" key="2">
    <source>
        <dbReference type="ARBA" id="ARBA00022741"/>
    </source>
</evidence>
<dbReference type="GO" id="GO:0140359">
    <property type="term" value="F:ABC-type transporter activity"/>
    <property type="evidence" value="ECO:0007669"/>
    <property type="project" value="UniProtKB-ARBA"/>
</dbReference>
<keyword evidence="3" id="KW-0067">ATP-binding</keyword>
<keyword evidence="6" id="KW-1185">Reference proteome</keyword>
<dbReference type="PROSITE" id="PS50893">
    <property type="entry name" value="ABC_TRANSPORTER_2"/>
    <property type="match status" value="1"/>
</dbReference>
<proteinExistence type="predicted"/>
<dbReference type="STRING" id="1246995.AFR_24385"/>
<evidence type="ECO:0000313" key="5">
    <source>
        <dbReference type="EMBL" id="AGZ43143.1"/>
    </source>
</evidence>
<evidence type="ECO:0000313" key="6">
    <source>
        <dbReference type="Proteomes" id="UP000017746"/>
    </source>
</evidence>
<sequence length="363" mass="39005">MTTVHPAGRLELESITRVFTSHGSSVTAVDDVSLTVEPGEFITLLGPSGCGKTTTLRIVAGFESGTAGSLRLDGRSITATPPQKRQMAMVFQSYALFPHLTVGQNIAYGLKVQRRSRADIESAMQIALTSMNLVGLQDRSPHELSGGQQQRVALARALVVQPRVLLFDEPLSNLDAKLRGAMRAEIRRIQRTLAITSLYVTHDQEEAMTMSDRVVVMNKGRVEQVATPAEIYLRPASIFVADFIGRANFIEVALESVAAGSATVTVLGRRVSVAASPAIGQRETVAYLMVRPETMRVTAAPQGGTGSVLSATFHGDTVDYEVETSSGTLNVTEAGPEPGRLLTEGTNVTVTIDPRKAYLLPRD</sequence>
<dbReference type="InterPro" id="IPR003439">
    <property type="entry name" value="ABC_transporter-like_ATP-bd"/>
</dbReference>
<dbReference type="SUPFAM" id="SSF52540">
    <property type="entry name" value="P-loop containing nucleoside triphosphate hydrolases"/>
    <property type="match status" value="1"/>
</dbReference>
<dbReference type="GO" id="GO:0005524">
    <property type="term" value="F:ATP binding"/>
    <property type="evidence" value="ECO:0007669"/>
    <property type="project" value="UniProtKB-KW"/>
</dbReference>
<dbReference type="InterPro" id="IPR050093">
    <property type="entry name" value="ABC_SmlMolc_Importer"/>
</dbReference>
<keyword evidence="2" id="KW-0547">Nucleotide-binding</keyword>
<dbReference type="PATRIC" id="fig|1246995.3.peg.4940"/>
<dbReference type="SUPFAM" id="SSF50331">
    <property type="entry name" value="MOP-like"/>
    <property type="match status" value="1"/>
</dbReference>
<gene>
    <name evidence="5" type="ORF">AFR_24385</name>
</gene>
<reference evidence="5 6" key="1">
    <citation type="journal article" date="2014" name="J. Biotechnol.">
        <title>Complete genome sequence of the actinobacterium Actinoplanes friuliensis HAG 010964, producer of the lipopeptide antibiotic friulimycin.</title>
        <authorList>
            <person name="Ruckert C."/>
            <person name="Szczepanowski R."/>
            <person name="Albersmeier A."/>
            <person name="Goesmann A."/>
            <person name="Fischer N."/>
            <person name="Steinkamper A."/>
            <person name="Puhler A."/>
            <person name="Biener R."/>
            <person name="Schwartz D."/>
            <person name="Kalinowski J."/>
        </authorList>
    </citation>
    <scope>NUCLEOTIDE SEQUENCE [LARGE SCALE GENOMIC DNA]</scope>
    <source>
        <strain evidence="5 6">DSM 7358</strain>
    </source>
</reference>
<dbReference type="InterPro" id="IPR008995">
    <property type="entry name" value="Mo/tungstate-bd_C_term_dom"/>
</dbReference>
<dbReference type="PANTHER" id="PTHR42781">
    <property type="entry name" value="SPERMIDINE/PUTRESCINE IMPORT ATP-BINDING PROTEIN POTA"/>
    <property type="match status" value="1"/>
</dbReference>
<evidence type="ECO:0000256" key="1">
    <source>
        <dbReference type="ARBA" id="ARBA00022448"/>
    </source>
</evidence>
<dbReference type="GO" id="GO:0016887">
    <property type="term" value="F:ATP hydrolysis activity"/>
    <property type="evidence" value="ECO:0007669"/>
    <property type="project" value="InterPro"/>
</dbReference>
<dbReference type="InterPro" id="IPR027417">
    <property type="entry name" value="P-loop_NTPase"/>
</dbReference>